<name>A0ABQ8Q7Y3_9AGAR</name>
<gene>
    <name evidence="1" type="ORF">F5050DRAFT_1545021</name>
</gene>
<evidence type="ECO:0000313" key="1">
    <source>
        <dbReference type="EMBL" id="KAJ3994585.1"/>
    </source>
</evidence>
<feature type="non-terminal residue" evidence="1">
    <location>
        <position position="59"/>
    </location>
</feature>
<proteinExistence type="predicted"/>
<sequence>MNYLRHGNPKQVQGTWPSCSLPFRFDLKKRKVDISGDGQRRMVFTATEDAGQFVAAVTR</sequence>
<evidence type="ECO:0000313" key="2">
    <source>
        <dbReference type="Proteomes" id="UP001163828"/>
    </source>
</evidence>
<comment type="caution">
    <text evidence="1">The sequence shown here is derived from an EMBL/GenBank/DDBJ whole genome shotgun (WGS) entry which is preliminary data.</text>
</comment>
<keyword evidence="2" id="KW-1185">Reference proteome</keyword>
<accession>A0ABQ8Q7Y3</accession>
<reference evidence="1" key="1">
    <citation type="submission" date="2022-08" db="EMBL/GenBank/DDBJ databases">
        <authorList>
            <consortium name="DOE Joint Genome Institute"/>
            <person name="Min B."/>
            <person name="Riley R."/>
            <person name="Sierra-Patev S."/>
            <person name="Naranjo-Ortiz M."/>
            <person name="Looney B."/>
            <person name="Konkel Z."/>
            <person name="Slot J.C."/>
            <person name="Sakamoto Y."/>
            <person name="Steenwyk J.L."/>
            <person name="Rokas A."/>
            <person name="Carro J."/>
            <person name="Camarero S."/>
            <person name="Ferreira P."/>
            <person name="Molpeceres G."/>
            <person name="Ruiz-Duenas F.J."/>
            <person name="Serrano A."/>
            <person name="Henrissat B."/>
            <person name="Drula E."/>
            <person name="Hughes K.W."/>
            <person name="Mata J.L."/>
            <person name="Ishikawa N.K."/>
            <person name="Vargas-Isla R."/>
            <person name="Ushijima S."/>
            <person name="Smith C.A."/>
            <person name="Ahrendt S."/>
            <person name="Andreopoulos W."/>
            <person name="He G."/>
            <person name="Labutti K."/>
            <person name="Lipzen A."/>
            <person name="Ng V."/>
            <person name="Sandor L."/>
            <person name="Barry K."/>
            <person name="Martinez A.T."/>
            <person name="Xiao Y."/>
            <person name="Gibbons J.G."/>
            <person name="Terashima K."/>
            <person name="Hibbett D.S."/>
            <person name="Grigoriev I.V."/>
        </authorList>
    </citation>
    <scope>NUCLEOTIDE SEQUENCE</scope>
    <source>
        <strain evidence="1">TFB10827</strain>
    </source>
</reference>
<protein>
    <submittedName>
        <fullName evidence="1">Uncharacterized protein</fullName>
    </submittedName>
</protein>
<dbReference type="Proteomes" id="UP001163828">
    <property type="component" value="Unassembled WGS sequence"/>
</dbReference>
<organism evidence="1 2">
    <name type="scientific">Lentinula boryana</name>
    <dbReference type="NCBI Taxonomy" id="40481"/>
    <lineage>
        <taxon>Eukaryota</taxon>
        <taxon>Fungi</taxon>
        <taxon>Dikarya</taxon>
        <taxon>Basidiomycota</taxon>
        <taxon>Agaricomycotina</taxon>
        <taxon>Agaricomycetes</taxon>
        <taxon>Agaricomycetidae</taxon>
        <taxon>Agaricales</taxon>
        <taxon>Marasmiineae</taxon>
        <taxon>Omphalotaceae</taxon>
        <taxon>Lentinula</taxon>
    </lineage>
</organism>
<dbReference type="EMBL" id="MU790695">
    <property type="protein sequence ID" value="KAJ3994585.1"/>
    <property type="molecule type" value="Genomic_DNA"/>
</dbReference>